<evidence type="ECO:0000256" key="1">
    <source>
        <dbReference type="ARBA" id="ARBA00005568"/>
    </source>
</evidence>
<dbReference type="Gene3D" id="3.20.20.60">
    <property type="entry name" value="Phosphoenolpyruvate-binding domains"/>
    <property type="match status" value="1"/>
</dbReference>
<comment type="similarity">
    <text evidence="1">Belongs to the HpcH/HpaI aldolase family.</text>
</comment>
<dbReference type="Pfam" id="PF03328">
    <property type="entry name" value="HpcH_HpaI"/>
    <property type="match status" value="1"/>
</dbReference>
<dbReference type="InterPro" id="IPR050251">
    <property type="entry name" value="HpcH-HpaI_aldolase"/>
</dbReference>
<evidence type="ECO:0000259" key="4">
    <source>
        <dbReference type="Pfam" id="PF03328"/>
    </source>
</evidence>
<dbReference type="GO" id="GO:0005737">
    <property type="term" value="C:cytoplasm"/>
    <property type="evidence" value="ECO:0007669"/>
    <property type="project" value="TreeGrafter"/>
</dbReference>
<protein>
    <submittedName>
        <fullName evidence="5">Aldolase</fullName>
    </submittedName>
</protein>
<evidence type="ECO:0000256" key="3">
    <source>
        <dbReference type="ARBA" id="ARBA00023239"/>
    </source>
</evidence>
<accession>A0A4D7QKD3</accession>
<evidence type="ECO:0000313" key="6">
    <source>
        <dbReference type="Proteomes" id="UP000298588"/>
    </source>
</evidence>
<keyword evidence="2" id="KW-0479">Metal-binding</keyword>
<dbReference type="GO" id="GO:0046872">
    <property type="term" value="F:metal ion binding"/>
    <property type="evidence" value="ECO:0007669"/>
    <property type="project" value="UniProtKB-KW"/>
</dbReference>
<dbReference type="AlphaFoldDB" id="A0A4D7QKD3"/>
<organism evidence="5 6">
    <name type="scientific">Phreatobacter aquaticus</name>
    <dbReference type="NCBI Taxonomy" id="2570229"/>
    <lineage>
        <taxon>Bacteria</taxon>
        <taxon>Pseudomonadati</taxon>
        <taxon>Pseudomonadota</taxon>
        <taxon>Alphaproteobacteria</taxon>
        <taxon>Hyphomicrobiales</taxon>
        <taxon>Phreatobacteraceae</taxon>
        <taxon>Phreatobacter</taxon>
    </lineage>
</organism>
<feature type="domain" description="HpcH/HpaI aldolase/citrate lyase" evidence="4">
    <location>
        <begin position="23"/>
        <end position="243"/>
    </location>
</feature>
<gene>
    <name evidence="5" type="ORF">E8L99_18165</name>
</gene>
<dbReference type="RefSeq" id="WP_137100874.1">
    <property type="nucleotide sequence ID" value="NZ_CP039865.1"/>
</dbReference>
<dbReference type="GO" id="GO:0016832">
    <property type="term" value="F:aldehyde-lyase activity"/>
    <property type="evidence" value="ECO:0007669"/>
    <property type="project" value="TreeGrafter"/>
</dbReference>
<evidence type="ECO:0000313" key="5">
    <source>
        <dbReference type="EMBL" id="QCK87545.1"/>
    </source>
</evidence>
<name>A0A4D7QKD3_9HYPH</name>
<evidence type="ECO:0000256" key="2">
    <source>
        <dbReference type="ARBA" id="ARBA00022723"/>
    </source>
</evidence>
<dbReference type="InterPro" id="IPR005000">
    <property type="entry name" value="Aldolase/citrate-lyase_domain"/>
</dbReference>
<dbReference type="KEGG" id="paqt:E8L99_18165"/>
<dbReference type="PANTHER" id="PTHR30502">
    <property type="entry name" value="2-KETO-3-DEOXY-L-RHAMNONATE ALDOLASE"/>
    <property type="match status" value="1"/>
</dbReference>
<proteinExistence type="inferred from homology"/>
<keyword evidence="3" id="KW-0456">Lyase</keyword>
<dbReference type="SUPFAM" id="SSF51621">
    <property type="entry name" value="Phosphoenolpyruvate/pyruvate domain"/>
    <property type="match status" value="1"/>
</dbReference>
<dbReference type="PANTHER" id="PTHR30502:SF0">
    <property type="entry name" value="PHOSPHOENOLPYRUVATE CARBOXYLASE FAMILY PROTEIN"/>
    <property type="match status" value="1"/>
</dbReference>
<dbReference type="InterPro" id="IPR040442">
    <property type="entry name" value="Pyrv_kinase-like_dom_sf"/>
</dbReference>
<keyword evidence="6" id="KW-1185">Reference proteome</keyword>
<sequence length="262" mass="26949">MTLARPHPTAFRSRFAARETLVGTFIKTPTSHAIEIVGGLGFDFVVIDEEHAPFDRMATDIALLAARAAGTAGIVRVPSASAEGILSVLDCGAVGVLVPHVASAAKARDVVAACRYRGGSRGFSASARAGGYGTLKMWDHVAASDDATTVIAMIEDKAALDGIDAIMAVEGLDGVFIGRGDLTVAFGAPTRDAPVIRDAVNTILAAAEKAGKPVCVMTDGYAEASDFASRGASAFIVSSDQGLMKKAAAQTLTDFAPLRKPA</sequence>
<dbReference type="Proteomes" id="UP000298588">
    <property type="component" value="Chromosome"/>
</dbReference>
<dbReference type="OrthoDB" id="9802624at2"/>
<reference evidence="5 6" key="1">
    <citation type="submission" date="2019-04" db="EMBL/GenBank/DDBJ databases">
        <title>Phreatobacter aquaticus sp. nov.</title>
        <authorList>
            <person name="Choi A."/>
            <person name="Baek K."/>
        </authorList>
    </citation>
    <scope>NUCLEOTIDE SEQUENCE [LARGE SCALE GENOMIC DNA]</scope>
    <source>
        <strain evidence="5 6">NMCR1094</strain>
    </source>
</reference>
<dbReference type="InterPro" id="IPR015813">
    <property type="entry name" value="Pyrv/PenolPyrv_kinase-like_dom"/>
</dbReference>
<dbReference type="EMBL" id="CP039865">
    <property type="protein sequence ID" value="QCK87545.1"/>
    <property type="molecule type" value="Genomic_DNA"/>
</dbReference>